<dbReference type="Proteomes" id="UP000829476">
    <property type="component" value="Chromosome"/>
</dbReference>
<gene>
    <name evidence="2" type="ORF">MQE36_12800</name>
</gene>
<name>A0ABY3YJY4_9FLAO</name>
<feature type="domain" description="Endonuclease/exonuclease/phosphatase" evidence="1">
    <location>
        <begin position="44"/>
        <end position="347"/>
    </location>
</feature>
<accession>A0ABY3YJY4</accession>
<keyword evidence="2" id="KW-0378">Hydrolase</keyword>
<dbReference type="Gene3D" id="3.60.10.10">
    <property type="entry name" value="Endonuclease/exonuclease/phosphatase"/>
    <property type="match status" value="1"/>
</dbReference>
<keyword evidence="3" id="KW-1185">Reference proteome</keyword>
<dbReference type="PANTHER" id="PTHR41349">
    <property type="match status" value="1"/>
</dbReference>
<protein>
    <submittedName>
        <fullName evidence="2">Endonuclease/exonuclease/phosphatase family protein</fullName>
    </submittedName>
</protein>
<evidence type="ECO:0000313" key="3">
    <source>
        <dbReference type="Proteomes" id="UP000829476"/>
    </source>
</evidence>
<keyword evidence="2" id="KW-0255">Endonuclease</keyword>
<evidence type="ECO:0000259" key="1">
    <source>
        <dbReference type="Pfam" id="PF03372"/>
    </source>
</evidence>
<dbReference type="InterPro" id="IPR005135">
    <property type="entry name" value="Endo/exonuclease/phosphatase"/>
</dbReference>
<dbReference type="PROSITE" id="PS51257">
    <property type="entry name" value="PROKAR_LIPOPROTEIN"/>
    <property type="match status" value="1"/>
</dbReference>
<dbReference type="SUPFAM" id="SSF56219">
    <property type="entry name" value="DNase I-like"/>
    <property type="match status" value="1"/>
</dbReference>
<keyword evidence="2" id="KW-0540">Nuclease</keyword>
<dbReference type="GO" id="GO:0004519">
    <property type="term" value="F:endonuclease activity"/>
    <property type="evidence" value="ECO:0007669"/>
    <property type="project" value="UniProtKB-KW"/>
</dbReference>
<proteinExistence type="predicted"/>
<organism evidence="2 3">
    <name type="scientific">Zhouia spongiae</name>
    <dbReference type="NCBI Taxonomy" id="2202721"/>
    <lineage>
        <taxon>Bacteria</taxon>
        <taxon>Pseudomonadati</taxon>
        <taxon>Bacteroidota</taxon>
        <taxon>Flavobacteriia</taxon>
        <taxon>Flavobacteriales</taxon>
        <taxon>Flavobacteriaceae</taxon>
        <taxon>Zhouia</taxon>
    </lineage>
</organism>
<dbReference type="Pfam" id="PF03372">
    <property type="entry name" value="Exo_endo_phos"/>
    <property type="match status" value="1"/>
</dbReference>
<dbReference type="InterPro" id="IPR036691">
    <property type="entry name" value="Endo/exonu/phosph_ase_sf"/>
</dbReference>
<reference evidence="2 3" key="1">
    <citation type="journal article" date="2018" name="Int. J. Syst. Evol. Microbiol.">
        <title>Zhouia spongiae sp. nov., isolated from a marine sponge.</title>
        <authorList>
            <person name="Zhuang L."/>
            <person name="Lin B."/>
            <person name="Qin F."/>
            <person name="Luo L."/>
        </authorList>
    </citation>
    <scope>NUCLEOTIDE SEQUENCE [LARGE SCALE GENOMIC DNA]</scope>
    <source>
        <strain evidence="2 3">HN-Y44</strain>
    </source>
</reference>
<dbReference type="EMBL" id="CP094326">
    <property type="protein sequence ID" value="UNY97961.1"/>
    <property type="molecule type" value="Genomic_DNA"/>
</dbReference>
<evidence type="ECO:0000313" key="2">
    <source>
        <dbReference type="EMBL" id="UNY97961.1"/>
    </source>
</evidence>
<dbReference type="RefSeq" id="WP_242936372.1">
    <property type="nucleotide sequence ID" value="NZ_CP094326.1"/>
</dbReference>
<dbReference type="PANTHER" id="PTHR41349:SF1">
    <property type="entry name" value="PROTEIN CBG08683"/>
    <property type="match status" value="1"/>
</dbReference>
<sequence length="357" mass="40554">MVKKISISIFLMCLVTLVGCNSDKDKEQSKEVPEPIQKESLKVLSLNTWHETNRVEGGFQALIDVILQSEADIVMLCEINNYDNVVFSTKLVAELKKTGVAYNSFNSGKSPIILSKFPILSTPEINSSSLTKCIVSINDETRMAVYAAHLDYTHYACYLPRGYDGITWKKLPEPVLDVNKILEQNIASQRDEAINLFVEDASQEAKKGNLVFLAGDFNEPSHLDWTNATKDMYDHNGTVVPWHNSVTLQEQGYLDAYRVKYPDPVTHPGFTWEAYNKDVEISEMIWTPEADDRDRIDFIYYRNDDRLMLDDVFIVGPPETIVKGQVVNDDASKDKFLEPKDKWPSDHKGVLGTFTIR</sequence>